<keyword evidence="6" id="KW-1185">Reference proteome</keyword>
<dbReference type="GO" id="GO:0046872">
    <property type="term" value="F:metal ion binding"/>
    <property type="evidence" value="ECO:0007669"/>
    <property type="project" value="InterPro"/>
</dbReference>
<feature type="domain" description="Fe-containing alcohol dehydrogenase-like C-terminal" evidence="4">
    <location>
        <begin position="186"/>
        <end position="380"/>
    </location>
</feature>
<comment type="similarity">
    <text evidence="1">Belongs to the iron-containing alcohol dehydrogenase family.</text>
</comment>
<dbReference type="InterPro" id="IPR001670">
    <property type="entry name" value="ADH_Fe/GldA"/>
</dbReference>
<evidence type="ECO:0000313" key="5">
    <source>
        <dbReference type="EMBL" id="URA09839.1"/>
    </source>
</evidence>
<keyword evidence="2 5" id="KW-0560">Oxidoreductase</keyword>
<dbReference type="InterPro" id="IPR039697">
    <property type="entry name" value="Alcohol_dehydrogenase_Fe"/>
</dbReference>
<reference evidence="5" key="1">
    <citation type="submission" date="2021-04" db="EMBL/GenBank/DDBJ databases">
        <authorList>
            <person name="Postec A."/>
        </authorList>
    </citation>
    <scope>NUCLEOTIDE SEQUENCE</scope>
    <source>
        <strain evidence="5">F1F22</strain>
    </source>
</reference>
<evidence type="ECO:0000256" key="2">
    <source>
        <dbReference type="ARBA" id="ARBA00023002"/>
    </source>
</evidence>
<dbReference type="RefSeq" id="WP_271434972.1">
    <property type="nucleotide sequence ID" value="NZ_CP073355.1"/>
</dbReference>
<evidence type="ECO:0000259" key="3">
    <source>
        <dbReference type="Pfam" id="PF00465"/>
    </source>
</evidence>
<organism evidence="5 6">
    <name type="scientific">Thermospira aquatica</name>
    <dbReference type="NCBI Taxonomy" id="2828656"/>
    <lineage>
        <taxon>Bacteria</taxon>
        <taxon>Pseudomonadati</taxon>
        <taxon>Spirochaetota</taxon>
        <taxon>Spirochaetia</taxon>
        <taxon>Brevinematales</taxon>
        <taxon>Thermospiraceae</taxon>
        <taxon>Thermospira</taxon>
    </lineage>
</organism>
<gene>
    <name evidence="5" type="ORF">KDW03_10195</name>
</gene>
<feature type="domain" description="Alcohol dehydrogenase iron-type/glycerol dehydrogenase GldA" evidence="3">
    <location>
        <begin position="9"/>
        <end position="174"/>
    </location>
</feature>
<dbReference type="PANTHER" id="PTHR11496:SF102">
    <property type="entry name" value="ALCOHOL DEHYDROGENASE 4"/>
    <property type="match status" value="1"/>
</dbReference>
<dbReference type="KEGG" id="taqu:KDW03_10195"/>
<protein>
    <submittedName>
        <fullName evidence="5">Iron-containing alcohol dehydrogenase</fullName>
        <ecNumber evidence="5">1.1.1.1</ecNumber>
    </submittedName>
</protein>
<sequence>MAFLEFQIPTLIVYGTDSLIRLPELATPNSEKVVIVTDKKPHNSSVAHKIKQMIEGYAYGVILYEMKRYNSQDLFEGVNITKHARADVVIGVGDATVLSIAKIIAQFSTHEFQQEEVKSHKKLFVKKVRYIEIPTLQTICWGLLPMTYITDDTDKIKKPYIDKESVAHSVIIDPTLSEDVPLNDIIYSSLEAIAYSFDAYICKKANPISDAFSLRAIEYLSVNLKRLAVETANTKIKGNLSMGSLLASLAIYGSSLGTCAATAMGLESQTNISQSVGASVILPHVMEFNLTAAANKFIQIAAALGEKVTDISVIEAAIMAVEAMRRIMLDLHIPQRLSEYNVEQDRLEAAARVAGQYEFLTYIPRPASKNELVEIYSAAY</sequence>
<dbReference type="AlphaFoldDB" id="A0AAX3BC32"/>
<evidence type="ECO:0000313" key="6">
    <source>
        <dbReference type="Proteomes" id="UP001056539"/>
    </source>
</evidence>
<dbReference type="Proteomes" id="UP001056539">
    <property type="component" value="Chromosome"/>
</dbReference>
<dbReference type="Pfam" id="PF25137">
    <property type="entry name" value="ADH_Fe_C"/>
    <property type="match status" value="1"/>
</dbReference>
<dbReference type="Gene3D" id="1.20.1090.10">
    <property type="entry name" value="Dehydroquinate synthase-like - alpha domain"/>
    <property type="match status" value="1"/>
</dbReference>
<dbReference type="GO" id="GO:0004022">
    <property type="term" value="F:alcohol dehydrogenase (NAD+) activity"/>
    <property type="evidence" value="ECO:0007669"/>
    <property type="project" value="UniProtKB-EC"/>
</dbReference>
<dbReference type="PANTHER" id="PTHR11496">
    <property type="entry name" value="ALCOHOL DEHYDROGENASE"/>
    <property type="match status" value="1"/>
</dbReference>
<name>A0AAX3BC32_9SPIR</name>
<reference evidence="5" key="2">
    <citation type="submission" date="2022-06" db="EMBL/GenBank/DDBJ databases">
        <title>Thermospira aquatica gen. nov., sp. nov.</title>
        <authorList>
            <person name="Ben Ali Gam Z."/>
            <person name="Labat M."/>
        </authorList>
    </citation>
    <scope>NUCLEOTIDE SEQUENCE</scope>
    <source>
        <strain evidence="5">F1F22</strain>
    </source>
</reference>
<accession>A0AAX3BC32</accession>
<proteinExistence type="inferred from homology"/>
<evidence type="ECO:0000259" key="4">
    <source>
        <dbReference type="Pfam" id="PF25137"/>
    </source>
</evidence>
<dbReference type="Gene3D" id="3.40.50.1970">
    <property type="match status" value="1"/>
</dbReference>
<evidence type="ECO:0000256" key="1">
    <source>
        <dbReference type="ARBA" id="ARBA00007358"/>
    </source>
</evidence>
<dbReference type="EC" id="1.1.1.1" evidence="5"/>
<dbReference type="Pfam" id="PF00465">
    <property type="entry name" value="Fe-ADH"/>
    <property type="match status" value="1"/>
</dbReference>
<dbReference type="SUPFAM" id="SSF56796">
    <property type="entry name" value="Dehydroquinate synthase-like"/>
    <property type="match status" value="1"/>
</dbReference>
<dbReference type="EMBL" id="CP073355">
    <property type="protein sequence ID" value="URA09839.1"/>
    <property type="molecule type" value="Genomic_DNA"/>
</dbReference>
<dbReference type="InterPro" id="IPR056798">
    <property type="entry name" value="ADH_Fe_C"/>
</dbReference>